<dbReference type="Proteomes" id="UP000183508">
    <property type="component" value="Unassembled WGS sequence"/>
</dbReference>
<evidence type="ECO:0000313" key="4">
    <source>
        <dbReference type="Proteomes" id="UP000183508"/>
    </source>
</evidence>
<dbReference type="PROSITE" id="PS51257">
    <property type="entry name" value="PROKAR_LIPOPROTEIN"/>
    <property type="match status" value="1"/>
</dbReference>
<organism evidence="3 4">
    <name type="scientific">Alicyclobacillus macrosporangiidus</name>
    <dbReference type="NCBI Taxonomy" id="392015"/>
    <lineage>
        <taxon>Bacteria</taxon>
        <taxon>Bacillati</taxon>
        <taxon>Bacillota</taxon>
        <taxon>Bacilli</taxon>
        <taxon>Bacillales</taxon>
        <taxon>Alicyclobacillaceae</taxon>
        <taxon>Alicyclobacillus</taxon>
    </lineage>
</organism>
<evidence type="ECO:0008006" key="5">
    <source>
        <dbReference type="Google" id="ProtNLM"/>
    </source>
</evidence>
<sequence length="455" mass="46062">MKMKTISLLTGLAVVAAIAGCGPAASLSPNAGNVPGGSVAGNLTGNTAGGQPAVGDQGGSGNLSPEQAGAGAADQTGSLPESGAPAAGGTVSGGQAGTSGGVAVPAEMPLSHMDLDGLDAVSFADATTGFVAGKSGILRTHDGGRTWAQVYVCPDPILGIDAKRPPQDQGSQGQTGGRVYVWAYTYTYLLASTDGRYFTRINVPGLGQGHITSLSALPDAGVWLAAGGAVYVSDPMNGALQKRSPAGAAVTEVAAVSDEVAYAAAGRSVYRTTDAGRHWTKVFTAPLGQEDVRGVWRPRLVAAGNDVWVMFYGGGAGMSQVAYVIYHSGDGSHFAPVAYEGYFQSLYPSVHLPPKANIGAQPGPMEALGGGKAVFLGWEPRGTGDSVLMTTTPDGGKSLRTQPVKTADSQAPDFFSGIALSFSDPAHGWIAGTTMDKKPVVLRTVDGGKSWAPVP</sequence>
<dbReference type="SUPFAM" id="SSF50939">
    <property type="entry name" value="Sialidases"/>
    <property type="match status" value="2"/>
</dbReference>
<keyword evidence="4" id="KW-1185">Reference proteome</keyword>
<dbReference type="InterPro" id="IPR036278">
    <property type="entry name" value="Sialidase_sf"/>
</dbReference>
<name>A0A1I7KHE9_9BACL</name>
<reference evidence="4" key="1">
    <citation type="submission" date="2016-10" db="EMBL/GenBank/DDBJ databases">
        <authorList>
            <person name="Varghese N."/>
        </authorList>
    </citation>
    <scope>NUCLEOTIDE SEQUENCE [LARGE SCALE GENOMIC DNA]</scope>
    <source>
        <strain evidence="4">DSM 17980</strain>
    </source>
</reference>
<feature type="region of interest" description="Disordered" evidence="1">
    <location>
        <begin position="42"/>
        <end position="103"/>
    </location>
</feature>
<dbReference type="RefSeq" id="WP_074954171.1">
    <property type="nucleotide sequence ID" value="NZ_FPBV01000016.1"/>
</dbReference>
<gene>
    <name evidence="3" type="ORF">SAMN05421543_11612</name>
</gene>
<protein>
    <recommendedName>
        <fullName evidence="5">Photosynthesis system II assembly factor Ycf48/Hcf136-like domain-containing protein</fullName>
    </recommendedName>
</protein>
<feature type="signal peptide" evidence="2">
    <location>
        <begin position="1"/>
        <end position="19"/>
    </location>
</feature>
<dbReference type="InterPro" id="IPR015943">
    <property type="entry name" value="WD40/YVTN_repeat-like_dom_sf"/>
</dbReference>
<evidence type="ECO:0000256" key="1">
    <source>
        <dbReference type="SAM" id="MobiDB-lite"/>
    </source>
</evidence>
<feature type="compositionally biased region" description="Gly residues" evidence="1">
    <location>
        <begin position="90"/>
        <end position="100"/>
    </location>
</feature>
<dbReference type="Gene3D" id="2.130.10.10">
    <property type="entry name" value="YVTN repeat-like/Quinoprotein amine dehydrogenase"/>
    <property type="match status" value="1"/>
</dbReference>
<dbReference type="STRING" id="392015.SAMN05421543_11612"/>
<dbReference type="AlphaFoldDB" id="A0A1I7KHE9"/>
<keyword evidence="2" id="KW-0732">Signal</keyword>
<dbReference type="OrthoDB" id="501835at2"/>
<dbReference type="EMBL" id="FPBV01000016">
    <property type="protein sequence ID" value="SFU96774.1"/>
    <property type="molecule type" value="Genomic_DNA"/>
</dbReference>
<evidence type="ECO:0000313" key="3">
    <source>
        <dbReference type="EMBL" id="SFU96774.1"/>
    </source>
</evidence>
<proteinExistence type="predicted"/>
<accession>A0A1I7KHE9</accession>
<feature type="chain" id="PRO_5039222236" description="Photosynthesis system II assembly factor Ycf48/Hcf136-like domain-containing protein" evidence="2">
    <location>
        <begin position="20"/>
        <end position="455"/>
    </location>
</feature>
<evidence type="ECO:0000256" key="2">
    <source>
        <dbReference type="SAM" id="SignalP"/>
    </source>
</evidence>